<organism evidence="2 3">
    <name type="scientific">Romboutsia sedimentorum</name>
    <dbReference type="NCBI Taxonomy" id="1368474"/>
    <lineage>
        <taxon>Bacteria</taxon>
        <taxon>Bacillati</taxon>
        <taxon>Bacillota</taxon>
        <taxon>Clostridia</taxon>
        <taxon>Peptostreptococcales</taxon>
        <taxon>Peptostreptococcaceae</taxon>
        <taxon>Romboutsia</taxon>
    </lineage>
</organism>
<keyword evidence="1" id="KW-0472">Membrane</keyword>
<dbReference type="Proteomes" id="UP001301012">
    <property type="component" value="Unassembled WGS sequence"/>
</dbReference>
<reference evidence="2 3" key="1">
    <citation type="submission" date="2023-05" db="EMBL/GenBank/DDBJ databases">
        <title>Rombocin, a short stable natural nisin variant, displays selective antimicrobial activity against Listeria monocytogenes and employs dual mode of action to kill target bacterial strains.</title>
        <authorList>
            <person name="Wambui J."/>
            <person name="Stephan R."/>
            <person name="Kuipers O.P."/>
        </authorList>
    </citation>
    <scope>NUCLEOTIDE SEQUENCE [LARGE SCALE GENOMIC DNA]</scope>
    <source>
        <strain evidence="2 3">RC002</strain>
    </source>
</reference>
<dbReference type="EMBL" id="JASKYM010000001">
    <property type="protein sequence ID" value="MDK2562557.1"/>
    <property type="molecule type" value="Genomic_DNA"/>
</dbReference>
<dbReference type="RefSeq" id="WP_284131529.1">
    <property type="nucleotide sequence ID" value="NZ_JASKYM010000001.1"/>
</dbReference>
<name>A0ABT7E6P6_9FIRM</name>
<proteinExistence type="predicted"/>
<keyword evidence="3" id="KW-1185">Reference proteome</keyword>
<protein>
    <submittedName>
        <fullName evidence="2">Uncharacterized protein</fullName>
    </submittedName>
</protein>
<keyword evidence="1" id="KW-0812">Transmembrane</keyword>
<comment type="caution">
    <text evidence="2">The sequence shown here is derived from an EMBL/GenBank/DDBJ whole genome shotgun (WGS) entry which is preliminary data.</text>
</comment>
<evidence type="ECO:0000256" key="1">
    <source>
        <dbReference type="SAM" id="Phobius"/>
    </source>
</evidence>
<gene>
    <name evidence="2" type="ORF">QOZ84_03270</name>
</gene>
<feature type="transmembrane region" description="Helical" evidence="1">
    <location>
        <begin position="93"/>
        <end position="112"/>
    </location>
</feature>
<keyword evidence="1" id="KW-1133">Transmembrane helix</keyword>
<evidence type="ECO:0000313" key="2">
    <source>
        <dbReference type="EMBL" id="MDK2562557.1"/>
    </source>
</evidence>
<feature type="transmembrane region" description="Helical" evidence="1">
    <location>
        <begin position="9"/>
        <end position="31"/>
    </location>
</feature>
<accession>A0ABT7E6P6</accession>
<evidence type="ECO:0000313" key="3">
    <source>
        <dbReference type="Proteomes" id="UP001301012"/>
    </source>
</evidence>
<sequence>MKKLNLSSIIYRLVASIQSVIIVATFIIQYLTNKKAGVMHHVYYKKYQFENGIFSPENLQVQKIISIILIIIFLVLLAYFMKKRVSKFFKVQLVITTILSIMLFIVVSSGYFASKLAYHYFIIAFSLVLVIQVVVTMFSYKKLDRR</sequence>
<feature type="transmembrane region" description="Helical" evidence="1">
    <location>
        <begin position="64"/>
        <end position="81"/>
    </location>
</feature>
<feature type="transmembrane region" description="Helical" evidence="1">
    <location>
        <begin position="118"/>
        <end position="140"/>
    </location>
</feature>